<feature type="signal peptide" evidence="6">
    <location>
        <begin position="1"/>
        <end position="21"/>
    </location>
</feature>
<gene>
    <name evidence="8" type="ORF">LAKU_7c00560</name>
</gene>
<organism evidence="8 9">
    <name type="scientific">Apilactobacillus kunkeei EFB6</name>
    <dbReference type="NCBI Taxonomy" id="1419324"/>
    <lineage>
        <taxon>Bacteria</taxon>
        <taxon>Bacillati</taxon>
        <taxon>Bacillota</taxon>
        <taxon>Bacilli</taxon>
        <taxon>Lactobacillales</taxon>
        <taxon>Lactobacillaceae</taxon>
        <taxon>Apilactobacillus</taxon>
    </lineage>
</organism>
<evidence type="ECO:0000256" key="5">
    <source>
        <dbReference type="SAM" id="MobiDB-lite"/>
    </source>
</evidence>
<keyword evidence="2" id="KW-0645">Protease</keyword>
<dbReference type="SUPFAM" id="SSF54001">
    <property type="entry name" value="Cysteine proteinases"/>
    <property type="match status" value="1"/>
</dbReference>
<evidence type="ECO:0000313" key="8">
    <source>
        <dbReference type="EMBL" id="KDB01141.1"/>
    </source>
</evidence>
<proteinExistence type="inferred from homology"/>
<sequence length="220" mass="25060">MNKTKTKKTIMLIMLTVLAMATLFATDVTNASANKVNHKKTHKVIKKKKAKKHLTVKKNKKKAKKSSYKKPAAKKKAHKTVKKVTRKKARKAAPKKTSHKRSRFSSIYKTASSKLGHPYVYGAVGPYSFDCSGFTQYAYRHGAHKNLARTAQMQYNTNKHVSRNHVKKGDLVFFGSSRRNIYHVGIYIGHDRMIDAQNRGVVTEKIHVPWWHEVGYARVA</sequence>
<evidence type="ECO:0000313" key="9">
    <source>
        <dbReference type="Proteomes" id="UP000026921"/>
    </source>
</evidence>
<evidence type="ECO:0000256" key="4">
    <source>
        <dbReference type="ARBA" id="ARBA00022807"/>
    </source>
</evidence>
<feature type="domain" description="NlpC/P60" evidence="7">
    <location>
        <begin position="101"/>
        <end position="220"/>
    </location>
</feature>
<dbReference type="PROSITE" id="PS51935">
    <property type="entry name" value="NLPC_P60"/>
    <property type="match status" value="1"/>
</dbReference>
<reference evidence="8 9" key="1">
    <citation type="journal article" date="2015" name="Stand. Genomic Sci.">
        <title>High quality draft genome of Lactobacillus kunkeei EFB6, isolated from a German European foulbrood outbreak of honeybees.</title>
        <authorList>
            <person name="Djukic M."/>
            <person name="Poehlein A."/>
            <person name="Strauss J."/>
            <person name="Tann F.J."/>
            <person name="Leimbach A."/>
            <person name="Hoppert M."/>
            <person name="Daniel R."/>
        </authorList>
    </citation>
    <scope>NUCLEOTIDE SEQUENCE [LARGE SCALE GENOMIC DNA]</scope>
    <source>
        <strain evidence="8 9">EFB6</strain>
    </source>
</reference>
<dbReference type="Pfam" id="PF00877">
    <property type="entry name" value="NLPC_P60"/>
    <property type="match status" value="1"/>
</dbReference>
<evidence type="ECO:0000256" key="3">
    <source>
        <dbReference type="ARBA" id="ARBA00022801"/>
    </source>
</evidence>
<evidence type="ECO:0000256" key="1">
    <source>
        <dbReference type="ARBA" id="ARBA00007074"/>
    </source>
</evidence>
<keyword evidence="4" id="KW-0788">Thiol protease</keyword>
<dbReference type="EMBL" id="AZBY01000007">
    <property type="protein sequence ID" value="KDB01141.1"/>
    <property type="molecule type" value="Genomic_DNA"/>
</dbReference>
<dbReference type="GO" id="GO:0006508">
    <property type="term" value="P:proteolysis"/>
    <property type="evidence" value="ECO:0007669"/>
    <property type="project" value="UniProtKB-KW"/>
</dbReference>
<dbReference type="Gene3D" id="3.90.1720.10">
    <property type="entry name" value="endopeptidase domain like (from Nostoc punctiforme)"/>
    <property type="match status" value="1"/>
</dbReference>
<dbReference type="PANTHER" id="PTHR47053:SF1">
    <property type="entry name" value="MUREIN DD-ENDOPEPTIDASE MEPH-RELATED"/>
    <property type="match status" value="1"/>
</dbReference>
<accession>A0A836YVL5</accession>
<feature type="region of interest" description="Disordered" evidence="5">
    <location>
        <begin position="50"/>
        <end position="104"/>
    </location>
</feature>
<dbReference type="RefSeq" id="WP_051592195.1">
    <property type="nucleotide sequence ID" value="NZ_AZBY01000007.1"/>
</dbReference>
<keyword evidence="6" id="KW-0732">Signal</keyword>
<dbReference type="InterPro" id="IPR038765">
    <property type="entry name" value="Papain-like_cys_pep_sf"/>
</dbReference>
<protein>
    <submittedName>
        <fullName evidence="8">Cell wall-associated hydrolase</fullName>
    </submittedName>
</protein>
<evidence type="ECO:0000259" key="7">
    <source>
        <dbReference type="PROSITE" id="PS51935"/>
    </source>
</evidence>
<feature type="chain" id="PRO_5038648679" evidence="6">
    <location>
        <begin position="22"/>
        <end position="220"/>
    </location>
</feature>
<evidence type="ECO:0000256" key="2">
    <source>
        <dbReference type="ARBA" id="ARBA00022670"/>
    </source>
</evidence>
<feature type="compositionally biased region" description="Basic residues" evidence="5">
    <location>
        <begin position="50"/>
        <end position="103"/>
    </location>
</feature>
<comment type="caution">
    <text evidence="8">The sequence shown here is derived from an EMBL/GenBank/DDBJ whole genome shotgun (WGS) entry which is preliminary data.</text>
</comment>
<comment type="similarity">
    <text evidence="1">Belongs to the peptidase C40 family.</text>
</comment>
<dbReference type="AlphaFoldDB" id="A0A836YVL5"/>
<dbReference type="InterPro" id="IPR051202">
    <property type="entry name" value="Peptidase_C40"/>
</dbReference>
<evidence type="ECO:0000256" key="6">
    <source>
        <dbReference type="SAM" id="SignalP"/>
    </source>
</evidence>
<dbReference type="PANTHER" id="PTHR47053">
    <property type="entry name" value="MUREIN DD-ENDOPEPTIDASE MEPH-RELATED"/>
    <property type="match status" value="1"/>
</dbReference>
<dbReference type="Proteomes" id="UP000026921">
    <property type="component" value="Unassembled WGS sequence"/>
</dbReference>
<name>A0A836YVL5_9LACO</name>
<dbReference type="InterPro" id="IPR000064">
    <property type="entry name" value="NLP_P60_dom"/>
</dbReference>
<keyword evidence="3 8" id="KW-0378">Hydrolase</keyword>
<dbReference type="GO" id="GO:0008234">
    <property type="term" value="F:cysteine-type peptidase activity"/>
    <property type="evidence" value="ECO:0007669"/>
    <property type="project" value="UniProtKB-KW"/>
</dbReference>